<reference evidence="2 3" key="1">
    <citation type="submission" date="2018-07" db="EMBL/GenBank/DDBJ databases">
        <title>Draft genome of the type strain Streptomyces armeniacus ATCC 15676.</title>
        <authorList>
            <person name="Labana P."/>
            <person name="Gosse J.T."/>
            <person name="Boddy C.N."/>
        </authorList>
    </citation>
    <scope>NUCLEOTIDE SEQUENCE [LARGE SCALE GENOMIC DNA]</scope>
    <source>
        <strain evidence="2 3">ATCC 15676</strain>
    </source>
</reference>
<dbReference type="Gene3D" id="3.40.50.150">
    <property type="entry name" value="Vaccinia Virus protein VP39"/>
    <property type="match status" value="1"/>
</dbReference>
<dbReference type="PIRSF" id="PIRSF017393">
    <property type="entry name" value="MTase_SAV2177"/>
    <property type="match status" value="1"/>
</dbReference>
<dbReference type="SUPFAM" id="SSF53335">
    <property type="entry name" value="S-adenosyl-L-methionine-dependent methyltransferases"/>
    <property type="match status" value="1"/>
</dbReference>
<dbReference type="KEGG" id="sarm:DVA86_30205"/>
<keyword evidence="3" id="KW-1185">Reference proteome</keyword>
<dbReference type="RefSeq" id="WP_208883041.1">
    <property type="nucleotide sequence ID" value="NZ_CP031320.1"/>
</dbReference>
<dbReference type="InterPro" id="IPR029063">
    <property type="entry name" value="SAM-dependent_MTases_sf"/>
</dbReference>
<dbReference type="InterPro" id="IPR006764">
    <property type="entry name" value="SAM_dep_MeTrfase_SAV2177_type"/>
</dbReference>
<proteinExistence type="predicted"/>
<evidence type="ECO:0000313" key="3">
    <source>
        <dbReference type="Proteomes" id="UP000254425"/>
    </source>
</evidence>
<accession>A0A345XX65</accession>
<dbReference type="Proteomes" id="UP000254425">
    <property type="component" value="Chromosome"/>
</dbReference>
<evidence type="ECO:0000313" key="2">
    <source>
        <dbReference type="EMBL" id="AXK36231.1"/>
    </source>
</evidence>
<dbReference type="Pfam" id="PF04672">
    <property type="entry name" value="Methyltransf_19"/>
    <property type="match status" value="1"/>
</dbReference>
<name>A0A345XX65_9ACTN</name>
<organism evidence="2 3">
    <name type="scientific">Streptomyces armeniacus</name>
    <dbReference type="NCBI Taxonomy" id="83291"/>
    <lineage>
        <taxon>Bacteria</taxon>
        <taxon>Bacillati</taxon>
        <taxon>Actinomycetota</taxon>
        <taxon>Actinomycetes</taxon>
        <taxon>Kitasatosporales</taxon>
        <taxon>Streptomycetaceae</taxon>
        <taxon>Streptomyces</taxon>
    </lineage>
</organism>
<keyword evidence="2" id="KW-0808">Transferase</keyword>
<keyword evidence="2" id="KW-0489">Methyltransferase</keyword>
<feature type="region of interest" description="Disordered" evidence="1">
    <location>
        <begin position="1"/>
        <end position="60"/>
    </location>
</feature>
<gene>
    <name evidence="2" type="ORF">DVA86_30205</name>
</gene>
<dbReference type="GO" id="GO:0032259">
    <property type="term" value="P:methylation"/>
    <property type="evidence" value="ECO:0007669"/>
    <property type="project" value="UniProtKB-KW"/>
</dbReference>
<sequence>MQDPAAGETPAHRAPAQGTPEEASAERTSAAGAEPPPARQARTRSRLAGVYTGYTGGKDAHEDDRRLAEAVGRINPTAVLCAEQNRAFMHRAVRWLAAEAGIRQFLDIGCGLPVHPDLHDVAQAVRPDARIAYVDNEPTVLVHAQALARSTPEGRVTAFAGDVRDPEGVLSDPRLSATLDLTRPVAVCVIAVLHFVPDGARDARGIVRRLLRDLPSGSFFVCSHVTSEFAPVMLERASREYRRAGHAVAIRSRAEIERLFDGLELVPPGVVSVHHWRPDDPAAAALDEAAINGLAGVGRVP</sequence>
<dbReference type="GO" id="GO:0008168">
    <property type="term" value="F:methyltransferase activity"/>
    <property type="evidence" value="ECO:0007669"/>
    <property type="project" value="UniProtKB-KW"/>
</dbReference>
<dbReference type="EMBL" id="CP031320">
    <property type="protein sequence ID" value="AXK36231.1"/>
    <property type="molecule type" value="Genomic_DNA"/>
</dbReference>
<evidence type="ECO:0000256" key="1">
    <source>
        <dbReference type="SAM" id="MobiDB-lite"/>
    </source>
</evidence>
<dbReference type="AlphaFoldDB" id="A0A345XX65"/>
<protein>
    <submittedName>
        <fullName evidence="2">SAM-dependent methyltransferase</fullName>
    </submittedName>
</protein>